<proteinExistence type="inferred from homology"/>
<evidence type="ECO:0000313" key="5">
    <source>
        <dbReference type="Proteomes" id="UP000295293"/>
    </source>
</evidence>
<sequence>MKKPIWEPSSERIERANIHRFVRYVREQTGNDDLRRFAPLYDFSIRHPERFWPMLWEFCGIRASGTFHEVIVDAGRLPGARWFPGIRLNFAQNLLRFRDERCALIGSDAYGHRQELSYAQLQQQVARAAAGLRALGLRPGDTVLAILPNGIEAVVALLAAVAAGAIWSALPADCDAARLQAAAAALQPRLLVATAAAADKVPKIELSILVDMHRPGHANWSELLVAQAPPLQFELAGFDHPLFALCGDDGDISLHSSGGTLIQHLKELLLHADLKREDHILFSAQPGQSAWYWLVSGLAVGATLVMADADFDLARAGSWDLLDQHSVSVLAIAADPLQAFLDSGLQPQQTHKLLSLKTVLAFGAPLPAAAVEQVYARIKSRLMLSTLWGDAGGLSHLVLGCPLLPVYSDESGCRGLGMKIDVLDASGVAQAELPGRLACLAAFPSLPLGLLGDSDGSRFQAKYFSHFPNVWCSGETARLGAHDGVQAAGTE</sequence>
<dbReference type="Pfam" id="PF16177">
    <property type="entry name" value="ACAS_N"/>
    <property type="match status" value="1"/>
</dbReference>
<comment type="similarity">
    <text evidence="1">Belongs to the ATP-dependent AMP-binding enzyme family.</text>
</comment>
<dbReference type="GO" id="GO:0030729">
    <property type="term" value="F:acetoacetate-CoA ligase activity"/>
    <property type="evidence" value="ECO:0007669"/>
    <property type="project" value="TreeGrafter"/>
</dbReference>
<feature type="domain" description="AMP-dependent synthetase/ligase" evidence="2">
    <location>
        <begin position="100"/>
        <end position="211"/>
    </location>
</feature>
<dbReference type="InterPro" id="IPR042099">
    <property type="entry name" value="ANL_N_sf"/>
</dbReference>
<dbReference type="AlphaFoldDB" id="A0A4R6YTR1"/>
<dbReference type="Gene3D" id="3.40.50.12780">
    <property type="entry name" value="N-terminal domain of ligase-like"/>
    <property type="match status" value="1"/>
</dbReference>
<reference evidence="4 5" key="1">
    <citation type="submission" date="2019-03" db="EMBL/GenBank/DDBJ databases">
        <title>Genomic Encyclopedia of Type Strains, Phase IV (KMG-IV): sequencing the most valuable type-strain genomes for metagenomic binning, comparative biology and taxonomic classification.</title>
        <authorList>
            <person name="Goeker M."/>
        </authorList>
    </citation>
    <scope>NUCLEOTIDE SEQUENCE [LARGE SCALE GENOMIC DNA]</scope>
    <source>
        <strain evidence="4 5">DSM 21667</strain>
    </source>
</reference>
<feature type="domain" description="AMP-dependent synthetase/ligase" evidence="2">
    <location>
        <begin position="290"/>
        <end position="390"/>
    </location>
</feature>
<evidence type="ECO:0000313" key="4">
    <source>
        <dbReference type="EMBL" id="TDR41694.1"/>
    </source>
</evidence>
<dbReference type="EMBL" id="SNZH01000010">
    <property type="protein sequence ID" value="TDR41694.1"/>
    <property type="molecule type" value="Genomic_DNA"/>
</dbReference>
<dbReference type="Pfam" id="PF00501">
    <property type="entry name" value="AMP-binding"/>
    <property type="match status" value="2"/>
</dbReference>
<name>A0A4R6YTR1_9GAMM</name>
<evidence type="ECO:0000256" key="1">
    <source>
        <dbReference type="ARBA" id="ARBA00006432"/>
    </source>
</evidence>
<evidence type="ECO:0000259" key="3">
    <source>
        <dbReference type="Pfam" id="PF16177"/>
    </source>
</evidence>
<feature type="domain" description="Acetyl-coenzyme A synthetase N-terminal" evidence="3">
    <location>
        <begin position="40"/>
        <end position="93"/>
    </location>
</feature>
<dbReference type="PANTHER" id="PTHR42921">
    <property type="entry name" value="ACETOACETYL-COA SYNTHETASE"/>
    <property type="match status" value="1"/>
</dbReference>
<dbReference type="PANTHER" id="PTHR42921:SF1">
    <property type="entry name" value="ACETOACETYL-COA SYNTHETASE"/>
    <property type="match status" value="1"/>
</dbReference>
<dbReference type="RefSeq" id="WP_133819767.1">
    <property type="nucleotide sequence ID" value="NZ_SNZH01000010.1"/>
</dbReference>
<protein>
    <submittedName>
        <fullName evidence="4">Acetoacetyl-CoA synthetase</fullName>
    </submittedName>
</protein>
<keyword evidence="5" id="KW-1185">Reference proteome</keyword>
<accession>A0A4R6YTR1</accession>
<gene>
    <name evidence="4" type="ORF">DFR29_110177</name>
</gene>
<dbReference type="InterPro" id="IPR000873">
    <property type="entry name" value="AMP-dep_synth/lig_dom"/>
</dbReference>
<dbReference type="OrthoDB" id="9803968at2"/>
<dbReference type="InterPro" id="IPR032387">
    <property type="entry name" value="ACAS_N"/>
</dbReference>
<comment type="caution">
    <text evidence="4">The sequence shown here is derived from an EMBL/GenBank/DDBJ whole genome shotgun (WGS) entry which is preliminary data.</text>
</comment>
<evidence type="ECO:0000259" key="2">
    <source>
        <dbReference type="Pfam" id="PF00501"/>
    </source>
</evidence>
<dbReference type="SUPFAM" id="SSF56801">
    <property type="entry name" value="Acetyl-CoA synthetase-like"/>
    <property type="match status" value="1"/>
</dbReference>
<organism evidence="4 5">
    <name type="scientific">Tahibacter aquaticus</name>
    <dbReference type="NCBI Taxonomy" id="520092"/>
    <lineage>
        <taxon>Bacteria</taxon>
        <taxon>Pseudomonadati</taxon>
        <taxon>Pseudomonadota</taxon>
        <taxon>Gammaproteobacteria</taxon>
        <taxon>Lysobacterales</taxon>
        <taxon>Rhodanobacteraceae</taxon>
        <taxon>Tahibacter</taxon>
    </lineage>
</organism>
<dbReference type="Proteomes" id="UP000295293">
    <property type="component" value="Unassembled WGS sequence"/>
</dbReference>